<comment type="caution">
    <text evidence="3">The sequence shown here is derived from an EMBL/GenBank/DDBJ whole genome shotgun (WGS) entry which is preliminary data.</text>
</comment>
<feature type="compositionally biased region" description="Low complexity" evidence="2">
    <location>
        <begin position="418"/>
        <end position="436"/>
    </location>
</feature>
<dbReference type="Gene3D" id="1.10.443.10">
    <property type="entry name" value="Intergrase catalytic core"/>
    <property type="match status" value="1"/>
</dbReference>
<dbReference type="Proteomes" id="UP000673383">
    <property type="component" value="Unassembled WGS sequence"/>
</dbReference>
<feature type="region of interest" description="Disordered" evidence="2">
    <location>
        <begin position="408"/>
        <end position="436"/>
    </location>
</feature>
<name>A0A8I1YCC7_BRAEL</name>
<keyword evidence="1" id="KW-0233">DNA recombination</keyword>
<evidence type="ECO:0000313" key="3">
    <source>
        <dbReference type="EMBL" id="MBP1295706.1"/>
    </source>
</evidence>
<organism evidence="3 4">
    <name type="scientific">Bradyrhizobium elkanii</name>
    <dbReference type="NCBI Taxonomy" id="29448"/>
    <lineage>
        <taxon>Bacteria</taxon>
        <taxon>Pseudomonadati</taxon>
        <taxon>Pseudomonadota</taxon>
        <taxon>Alphaproteobacteria</taxon>
        <taxon>Hyphomicrobiales</taxon>
        <taxon>Nitrobacteraceae</taxon>
        <taxon>Bradyrhizobium</taxon>
    </lineage>
</organism>
<dbReference type="GO" id="GO:0006310">
    <property type="term" value="P:DNA recombination"/>
    <property type="evidence" value="ECO:0007669"/>
    <property type="project" value="UniProtKB-KW"/>
</dbReference>
<sequence length="436" mass="49613">MNTLDATSRPPRYFRSKRLKGGRPGYFFEPPTWARKQGCPVHAEALGQDFASAVERTESILLPAFDSWRSGGLTDMLPVLPVPGTFDWLVSVFRAHQRWRDIDHKTQRLYSQGLQLFANHELKDGSRVGSKQITDFTKAFVDAVYAKLLVVQYKDREGNAAKRERRRFANAAMTACRRAWFVGQRDQETMVPQVNPFSRMGLKSRAPGQPMRETPTASWDELAAFRKAAKRLGYHSIGTAALLSWEWLQREEHVFGAFEIAHYRPKERSNSVRIVHPKNNEEAWWPLFDDKGGPLFPELVAELDAIKGSVVSGLVFRRDHAHRKSSALIPWMTERKDLRYLRHVVKKIVIAAGLRHELSFTSFRHGGFTEGADSDLTDAELRAAGRHRSRQQLPTYAKRTRKQLIAAAKKRREERTRTALSSDSALASHDALVSGN</sequence>
<dbReference type="SUPFAM" id="SSF56349">
    <property type="entry name" value="DNA breaking-rejoining enzymes"/>
    <property type="match status" value="1"/>
</dbReference>
<evidence type="ECO:0000256" key="1">
    <source>
        <dbReference type="ARBA" id="ARBA00023172"/>
    </source>
</evidence>
<accession>A0A8I1YCC7</accession>
<dbReference type="GO" id="GO:0003677">
    <property type="term" value="F:DNA binding"/>
    <property type="evidence" value="ECO:0007669"/>
    <property type="project" value="InterPro"/>
</dbReference>
<reference evidence="3" key="1">
    <citation type="submission" date="2021-02" db="EMBL/GenBank/DDBJ databases">
        <title>Genomic Encyclopedia of Type Strains, Phase IV (KMG-V): Genome sequencing to study the core and pangenomes of soil and plant-associated prokaryotes.</title>
        <authorList>
            <person name="Whitman W."/>
        </authorList>
    </citation>
    <scope>NUCLEOTIDE SEQUENCE</scope>
    <source>
        <strain evidence="3">USDA 406</strain>
    </source>
</reference>
<evidence type="ECO:0000256" key="2">
    <source>
        <dbReference type="SAM" id="MobiDB-lite"/>
    </source>
</evidence>
<dbReference type="InterPro" id="IPR013762">
    <property type="entry name" value="Integrase-like_cat_sf"/>
</dbReference>
<protein>
    <submittedName>
        <fullName evidence="3">Uncharacterized protein</fullName>
    </submittedName>
</protein>
<evidence type="ECO:0000313" key="4">
    <source>
        <dbReference type="Proteomes" id="UP000673383"/>
    </source>
</evidence>
<dbReference type="AlphaFoldDB" id="A0A8I1YCC7"/>
<dbReference type="EMBL" id="JAFICZ010000001">
    <property type="protein sequence ID" value="MBP1295706.1"/>
    <property type="molecule type" value="Genomic_DNA"/>
</dbReference>
<proteinExistence type="predicted"/>
<dbReference type="RefSeq" id="WP_172647555.1">
    <property type="nucleotide sequence ID" value="NZ_JAFICZ010000001.1"/>
</dbReference>
<gene>
    <name evidence="3" type="ORF">JOH49_005459</name>
</gene>
<dbReference type="GO" id="GO:0015074">
    <property type="term" value="P:DNA integration"/>
    <property type="evidence" value="ECO:0007669"/>
    <property type="project" value="InterPro"/>
</dbReference>
<dbReference type="InterPro" id="IPR011010">
    <property type="entry name" value="DNA_brk_join_enz"/>
</dbReference>